<dbReference type="PANTHER" id="PTHR31672">
    <property type="entry name" value="BNACNNG10540D PROTEIN"/>
    <property type="match status" value="1"/>
</dbReference>
<name>A0AAV6KHT0_9ERIC</name>
<proteinExistence type="predicted"/>
<evidence type="ECO:0000259" key="1">
    <source>
        <dbReference type="Pfam" id="PF07734"/>
    </source>
</evidence>
<dbReference type="InterPro" id="IPR050796">
    <property type="entry name" value="SCF_F-box_component"/>
</dbReference>
<dbReference type="AlphaFoldDB" id="A0AAV6KHT0"/>
<sequence length="282" mass="31815">MESPFELQFGYSRVVGSCKGLLCLSDEYYSERPPIIIWNPSIRKSVTLPTAPESECPNISVYGFGAHPTTQKYKVIRLEYDLTFGYGSLYEPPRKVEIYTQGTRSWRGISSALPPTHVFVNSMWSQAFLNGVVHWVFESFFEGSLSNWMMLFDMASESSSEFMLPTTLAKESLPPVLSSVMLFGESLALFCCGQRYNNCCCIWVMKEYGVAESWTKLICLNFLGMPCQIFGHRRIGEGLLASKNSLASYAPATETLRDTGMRISLRALVYVDSFMETLDLVE</sequence>
<dbReference type="PANTHER" id="PTHR31672:SF13">
    <property type="entry name" value="F-BOX PROTEIN CPR30-LIKE"/>
    <property type="match status" value="1"/>
</dbReference>
<dbReference type="NCBIfam" id="TIGR01640">
    <property type="entry name" value="F_box_assoc_1"/>
    <property type="match status" value="1"/>
</dbReference>
<accession>A0AAV6KHT0</accession>
<evidence type="ECO:0000313" key="3">
    <source>
        <dbReference type="Proteomes" id="UP000823749"/>
    </source>
</evidence>
<evidence type="ECO:0000313" key="2">
    <source>
        <dbReference type="EMBL" id="KAG5551855.1"/>
    </source>
</evidence>
<dbReference type="InterPro" id="IPR017451">
    <property type="entry name" value="F-box-assoc_interact_dom"/>
</dbReference>
<protein>
    <recommendedName>
        <fullName evidence="1">F-box associated beta-propeller type 1 domain-containing protein</fullName>
    </recommendedName>
</protein>
<keyword evidence="3" id="KW-1185">Reference proteome</keyword>
<dbReference type="EMBL" id="JACTNZ010000004">
    <property type="protein sequence ID" value="KAG5551855.1"/>
    <property type="molecule type" value="Genomic_DNA"/>
</dbReference>
<comment type="caution">
    <text evidence="2">The sequence shown here is derived from an EMBL/GenBank/DDBJ whole genome shotgun (WGS) entry which is preliminary data.</text>
</comment>
<feature type="domain" description="F-box associated beta-propeller type 1" evidence="1">
    <location>
        <begin position="10"/>
        <end position="219"/>
    </location>
</feature>
<dbReference type="Proteomes" id="UP000823749">
    <property type="component" value="Chromosome 4"/>
</dbReference>
<reference evidence="2" key="1">
    <citation type="submission" date="2020-08" db="EMBL/GenBank/DDBJ databases">
        <title>Plant Genome Project.</title>
        <authorList>
            <person name="Zhang R.-G."/>
        </authorList>
    </citation>
    <scope>NUCLEOTIDE SEQUENCE</scope>
    <source>
        <strain evidence="2">WSP0</strain>
        <tissue evidence="2">Leaf</tissue>
    </source>
</reference>
<dbReference type="Pfam" id="PF07734">
    <property type="entry name" value="FBA_1"/>
    <property type="match status" value="1"/>
</dbReference>
<gene>
    <name evidence="2" type="ORF">RHGRI_010079</name>
</gene>
<organism evidence="2 3">
    <name type="scientific">Rhododendron griersonianum</name>
    <dbReference type="NCBI Taxonomy" id="479676"/>
    <lineage>
        <taxon>Eukaryota</taxon>
        <taxon>Viridiplantae</taxon>
        <taxon>Streptophyta</taxon>
        <taxon>Embryophyta</taxon>
        <taxon>Tracheophyta</taxon>
        <taxon>Spermatophyta</taxon>
        <taxon>Magnoliopsida</taxon>
        <taxon>eudicotyledons</taxon>
        <taxon>Gunneridae</taxon>
        <taxon>Pentapetalae</taxon>
        <taxon>asterids</taxon>
        <taxon>Ericales</taxon>
        <taxon>Ericaceae</taxon>
        <taxon>Ericoideae</taxon>
        <taxon>Rhodoreae</taxon>
        <taxon>Rhododendron</taxon>
    </lineage>
</organism>
<dbReference type="InterPro" id="IPR006527">
    <property type="entry name" value="F-box-assoc_dom_typ1"/>
</dbReference>